<name>A0A819AGM2_9BILA</name>
<accession>A0A819AGM2</accession>
<dbReference type="EMBL" id="CAJOBB010003107">
    <property type="protein sequence ID" value="CAF4020870.1"/>
    <property type="molecule type" value="Genomic_DNA"/>
</dbReference>
<dbReference type="Proteomes" id="UP000663868">
    <property type="component" value="Unassembled WGS sequence"/>
</dbReference>
<proteinExistence type="predicted"/>
<dbReference type="EMBL" id="CAJNON010000069">
    <property type="protein sequence ID" value="CAF0911356.1"/>
    <property type="molecule type" value="Genomic_DNA"/>
</dbReference>
<evidence type="ECO:0000313" key="3">
    <source>
        <dbReference type="EMBL" id="CAF3784251.1"/>
    </source>
</evidence>
<sequence length="234" mass="26463">MSCTDPYTHTATSQKQHCRAAVKRRCSVTCAPPVLADKIPKLTDPYTHTATSQKQHCRAVVERRCSVAYSPPVLEDNIPKLTDPYSNENIHTTLEDLKKKSAERIKRSQQAKCVELTAALVDFFGCQVISPNLSRRCGNWYHNVRNQLHLDNINVHRSELVQQVEEIAISKGLSKEQWQSLIYLSLSMGESECMNTATSEQLKEVRDMSSVLEEDDHKTVCALVDAIDKHVKKN</sequence>
<protein>
    <submittedName>
        <fullName evidence="3">Uncharacterized protein</fullName>
    </submittedName>
</protein>
<dbReference type="Proteomes" id="UP000663881">
    <property type="component" value="Unassembled WGS sequence"/>
</dbReference>
<evidence type="ECO:0000313" key="5">
    <source>
        <dbReference type="Proteomes" id="UP000663881"/>
    </source>
</evidence>
<comment type="caution">
    <text evidence="3">The sequence shown here is derived from an EMBL/GenBank/DDBJ whole genome shotgun (WGS) entry which is preliminary data.</text>
</comment>
<gene>
    <name evidence="2" type="ORF">IZO911_LOCUS40016</name>
    <name evidence="4" type="ORF">KXQ929_LOCUS29669</name>
    <name evidence="3" type="ORF">OKA104_LOCUS17537</name>
    <name evidence="1" type="ORF">VCS650_LOCUS9860</name>
</gene>
<organism evidence="3 5">
    <name type="scientific">Adineta steineri</name>
    <dbReference type="NCBI Taxonomy" id="433720"/>
    <lineage>
        <taxon>Eukaryota</taxon>
        <taxon>Metazoa</taxon>
        <taxon>Spiralia</taxon>
        <taxon>Gnathifera</taxon>
        <taxon>Rotifera</taxon>
        <taxon>Eurotatoria</taxon>
        <taxon>Bdelloidea</taxon>
        <taxon>Adinetida</taxon>
        <taxon>Adinetidae</taxon>
        <taxon>Adineta</taxon>
    </lineage>
</organism>
<dbReference type="Proteomes" id="UP000663891">
    <property type="component" value="Unassembled WGS sequence"/>
</dbReference>
<dbReference type="EMBL" id="CAJOAY010001049">
    <property type="protein sequence ID" value="CAF3784251.1"/>
    <property type="molecule type" value="Genomic_DNA"/>
</dbReference>
<dbReference type="AlphaFoldDB" id="A0A819AGM2"/>
<evidence type="ECO:0000313" key="4">
    <source>
        <dbReference type="EMBL" id="CAF4020870.1"/>
    </source>
</evidence>
<evidence type="ECO:0000313" key="1">
    <source>
        <dbReference type="EMBL" id="CAF0911356.1"/>
    </source>
</evidence>
<dbReference type="EMBL" id="CAJNOE010001296">
    <property type="protein sequence ID" value="CAF1409886.1"/>
    <property type="molecule type" value="Genomic_DNA"/>
</dbReference>
<dbReference type="Proteomes" id="UP000663860">
    <property type="component" value="Unassembled WGS sequence"/>
</dbReference>
<evidence type="ECO:0000313" key="2">
    <source>
        <dbReference type="EMBL" id="CAF1409886.1"/>
    </source>
</evidence>
<reference evidence="3" key="1">
    <citation type="submission" date="2021-02" db="EMBL/GenBank/DDBJ databases">
        <authorList>
            <person name="Nowell W R."/>
        </authorList>
    </citation>
    <scope>NUCLEOTIDE SEQUENCE</scope>
</reference>